<dbReference type="Gene3D" id="3.40.50.2300">
    <property type="match status" value="1"/>
</dbReference>
<proteinExistence type="inferred from homology"/>
<dbReference type="PANTHER" id="PTHR11717">
    <property type="entry name" value="LOW MOLECULAR WEIGHT PROTEIN TYROSINE PHOSPHATASE"/>
    <property type="match status" value="1"/>
</dbReference>
<evidence type="ECO:0000259" key="5">
    <source>
        <dbReference type="SMART" id="SM00226"/>
    </source>
</evidence>
<dbReference type="InterPro" id="IPR023485">
    <property type="entry name" value="Ptyr_pPase"/>
</dbReference>
<keyword evidence="4" id="KW-0904">Protein phosphatase</keyword>
<organism evidence="6">
    <name type="scientific">marine metagenome</name>
    <dbReference type="NCBI Taxonomy" id="408172"/>
    <lineage>
        <taxon>unclassified sequences</taxon>
        <taxon>metagenomes</taxon>
        <taxon>ecological metagenomes</taxon>
    </lineage>
</organism>
<evidence type="ECO:0000256" key="2">
    <source>
        <dbReference type="ARBA" id="ARBA00013064"/>
    </source>
</evidence>
<evidence type="ECO:0000313" key="6">
    <source>
        <dbReference type="EMBL" id="SVB30164.1"/>
    </source>
</evidence>
<protein>
    <recommendedName>
        <fullName evidence="2">protein-tyrosine-phosphatase</fullName>
        <ecNumber evidence="2">3.1.3.48</ecNumber>
    </recommendedName>
</protein>
<name>A0A382CWH0_9ZZZZ</name>
<dbReference type="InterPro" id="IPR050438">
    <property type="entry name" value="LMW_PTPase"/>
</dbReference>
<accession>A0A382CWH0</accession>
<dbReference type="InterPro" id="IPR017867">
    <property type="entry name" value="Tyr_phospatase_low_mol_wt"/>
</dbReference>
<dbReference type="AlphaFoldDB" id="A0A382CWH0"/>
<dbReference type="InterPro" id="IPR036196">
    <property type="entry name" value="Ptyr_pPase_sf"/>
</dbReference>
<evidence type="ECO:0000256" key="3">
    <source>
        <dbReference type="ARBA" id="ARBA00022801"/>
    </source>
</evidence>
<dbReference type="EC" id="3.1.3.48" evidence="2"/>
<dbReference type="PANTHER" id="PTHR11717:SF7">
    <property type="entry name" value="LOW MOLECULAR WEIGHT PHOSPHOTYROSINE PROTEIN PHOSPHATASE"/>
    <property type="match status" value="1"/>
</dbReference>
<feature type="domain" description="Phosphotyrosine protein phosphatase I" evidence="5">
    <location>
        <begin position="2"/>
        <end position="143"/>
    </location>
</feature>
<reference evidence="6" key="1">
    <citation type="submission" date="2018-05" db="EMBL/GenBank/DDBJ databases">
        <authorList>
            <person name="Lanie J.A."/>
            <person name="Ng W.-L."/>
            <person name="Kazmierczak K.M."/>
            <person name="Andrzejewski T.M."/>
            <person name="Davidsen T.M."/>
            <person name="Wayne K.J."/>
            <person name="Tettelin H."/>
            <person name="Glass J.I."/>
            <person name="Rusch D."/>
            <person name="Podicherti R."/>
            <person name="Tsui H.-C.T."/>
            <person name="Winkler M.E."/>
        </authorList>
    </citation>
    <scope>NUCLEOTIDE SEQUENCE</scope>
</reference>
<dbReference type="SMART" id="SM00226">
    <property type="entry name" value="LMWPc"/>
    <property type="match status" value="1"/>
</dbReference>
<dbReference type="GO" id="GO:0004725">
    <property type="term" value="F:protein tyrosine phosphatase activity"/>
    <property type="evidence" value="ECO:0007669"/>
    <property type="project" value="UniProtKB-EC"/>
</dbReference>
<sequence>MGNICRSPTAHGVFWKLLQDHATDVLIEIDSAGTGDWHVGQPPDRRATEAASRRGIEISDLRARTVSDEDFEHYDYILAMDELNLVTLRDRSPAKYHAKISLLMDFAGPPFNRNVPDPYYGGPAGFEQVLDMLEEAGRGLLRELEQVPR</sequence>
<evidence type="ECO:0000256" key="4">
    <source>
        <dbReference type="ARBA" id="ARBA00022912"/>
    </source>
</evidence>
<dbReference type="SUPFAM" id="SSF52788">
    <property type="entry name" value="Phosphotyrosine protein phosphatases I"/>
    <property type="match status" value="1"/>
</dbReference>
<dbReference type="EMBL" id="UINC01036341">
    <property type="protein sequence ID" value="SVB30164.1"/>
    <property type="molecule type" value="Genomic_DNA"/>
</dbReference>
<dbReference type="PRINTS" id="PR00719">
    <property type="entry name" value="LMWPTPASE"/>
</dbReference>
<evidence type="ECO:0000256" key="1">
    <source>
        <dbReference type="ARBA" id="ARBA00011063"/>
    </source>
</evidence>
<dbReference type="CDD" id="cd16343">
    <property type="entry name" value="LMWPTP"/>
    <property type="match status" value="1"/>
</dbReference>
<gene>
    <name evidence="6" type="ORF">METZ01_LOCUS183018</name>
</gene>
<keyword evidence="3" id="KW-0378">Hydrolase</keyword>
<dbReference type="Pfam" id="PF01451">
    <property type="entry name" value="LMWPc"/>
    <property type="match status" value="1"/>
</dbReference>
<comment type="similarity">
    <text evidence="1">Belongs to the low molecular weight phosphotyrosine protein phosphatase family.</text>
</comment>